<feature type="transmembrane region" description="Helical" evidence="1">
    <location>
        <begin position="90"/>
        <end position="107"/>
    </location>
</feature>
<comment type="caution">
    <text evidence="2">The sequence shown here is derived from an EMBL/GenBank/DDBJ whole genome shotgun (WGS) entry which is preliminary data.</text>
</comment>
<name>A0ABT9W0I6_9BACI</name>
<dbReference type="PANTHER" id="PTHR36974:SF1">
    <property type="entry name" value="DOXX FAMILY MEMBRANE PROTEIN"/>
    <property type="match status" value="1"/>
</dbReference>
<keyword evidence="3" id="KW-1185">Reference proteome</keyword>
<feature type="transmembrane region" description="Helical" evidence="1">
    <location>
        <begin position="119"/>
        <end position="142"/>
    </location>
</feature>
<dbReference type="RefSeq" id="WP_307395188.1">
    <property type="nucleotide sequence ID" value="NZ_BAAADK010000047.1"/>
</dbReference>
<protein>
    <submittedName>
        <fullName evidence="2">Membrane protein</fullName>
    </submittedName>
</protein>
<dbReference type="Proteomes" id="UP001235840">
    <property type="component" value="Unassembled WGS sequence"/>
</dbReference>
<feature type="transmembrane region" description="Helical" evidence="1">
    <location>
        <begin position="60"/>
        <end position="84"/>
    </location>
</feature>
<feature type="transmembrane region" description="Helical" evidence="1">
    <location>
        <begin position="30"/>
        <end position="48"/>
    </location>
</feature>
<evidence type="ECO:0000256" key="1">
    <source>
        <dbReference type="SAM" id="Phobius"/>
    </source>
</evidence>
<proteinExistence type="predicted"/>
<reference evidence="2 3" key="1">
    <citation type="submission" date="2023-07" db="EMBL/GenBank/DDBJ databases">
        <title>Genomic Encyclopedia of Type Strains, Phase IV (KMG-IV): sequencing the most valuable type-strain genomes for metagenomic binning, comparative biology and taxonomic classification.</title>
        <authorList>
            <person name="Goeker M."/>
        </authorList>
    </citation>
    <scope>NUCLEOTIDE SEQUENCE [LARGE SCALE GENOMIC DNA]</scope>
    <source>
        <strain evidence="2 3">DSM 12751</strain>
    </source>
</reference>
<accession>A0ABT9W0I6</accession>
<keyword evidence="1" id="KW-0812">Transmembrane</keyword>
<evidence type="ECO:0000313" key="2">
    <source>
        <dbReference type="EMBL" id="MDQ0166743.1"/>
    </source>
</evidence>
<keyword evidence="1" id="KW-0472">Membrane</keyword>
<keyword evidence="1" id="KW-1133">Transmembrane helix</keyword>
<dbReference type="PANTHER" id="PTHR36974">
    <property type="entry name" value="MEMBRANE PROTEIN-RELATED"/>
    <property type="match status" value="1"/>
</dbReference>
<sequence length="148" mass="16986">MITLLILIGSFAVLFLLKRAGYTQRSNRELANYSMAFFLVFFGLSHFYKKSELMMILPSWVPFPEFVVYVTGVIEIVFAIGLLFERTRRVTGVLVALFFVAILPANVHKAINDLEISGAMSSTFLSWVRLFFQPIFIVWVLYSSKKQN</sequence>
<gene>
    <name evidence="2" type="ORF">J2S11_002659</name>
</gene>
<dbReference type="EMBL" id="JAUSTY010000010">
    <property type="protein sequence ID" value="MDQ0166743.1"/>
    <property type="molecule type" value="Genomic_DNA"/>
</dbReference>
<organism evidence="2 3">
    <name type="scientific">Caldalkalibacillus horti</name>
    <dbReference type="NCBI Taxonomy" id="77523"/>
    <lineage>
        <taxon>Bacteria</taxon>
        <taxon>Bacillati</taxon>
        <taxon>Bacillota</taxon>
        <taxon>Bacilli</taxon>
        <taxon>Bacillales</taxon>
        <taxon>Bacillaceae</taxon>
        <taxon>Caldalkalibacillus</taxon>
    </lineage>
</organism>
<evidence type="ECO:0000313" key="3">
    <source>
        <dbReference type="Proteomes" id="UP001235840"/>
    </source>
</evidence>